<dbReference type="InterPro" id="IPR003661">
    <property type="entry name" value="HisK_dim/P_dom"/>
</dbReference>
<dbReference type="Pfam" id="PF00512">
    <property type="entry name" value="HisKA"/>
    <property type="match status" value="1"/>
</dbReference>
<protein>
    <recommendedName>
        <fullName evidence="2">histidine kinase</fullName>
        <ecNumber evidence="2">2.7.13.3</ecNumber>
    </recommendedName>
</protein>
<gene>
    <name evidence="8" type="ORF">AMYX_13540</name>
</gene>
<evidence type="ECO:0000256" key="6">
    <source>
        <dbReference type="SAM" id="MobiDB-lite"/>
    </source>
</evidence>
<dbReference type="GO" id="GO:0030295">
    <property type="term" value="F:protein kinase activator activity"/>
    <property type="evidence" value="ECO:0007669"/>
    <property type="project" value="TreeGrafter"/>
</dbReference>
<dbReference type="GO" id="GO:0000156">
    <property type="term" value="F:phosphorelay response regulator activity"/>
    <property type="evidence" value="ECO:0007669"/>
    <property type="project" value="TreeGrafter"/>
</dbReference>
<organism evidence="8 9">
    <name type="scientific">Anaeromyxobacter diazotrophicus</name>
    <dbReference type="NCBI Taxonomy" id="2590199"/>
    <lineage>
        <taxon>Bacteria</taxon>
        <taxon>Pseudomonadati</taxon>
        <taxon>Myxococcota</taxon>
        <taxon>Myxococcia</taxon>
        <taxon>Myxococcales</taxon>
        <taxon>Cystobacterineae</taxon>
        <taxon>Anaeromyxobacteraceae</taxon>
        <taxon>Anaeromyxobacter</taxon>
    </lineage>
</organism>
<evidence type="ECO:0000256" key="1">
    <source>
        <dbReference type="ARBA" id="ARBA00000085"/>
    </source>
</evidence>
<feature type="region of interest" description="Disordered" evidence="6">
    <location>
        <begin position="50"/>
        <end position="69"/>
    </location>
</feature>
<dbReference type="PANTHER" id="PTHR42878:SF15">
    <property type="entry name" value="BACTERIOPHYTOCHROME"/>
    <property type="match status" value="1"/>
</dbReference>
<accession>A0A7I9VJR0</accession>
<dbReference type="GO" id="GO:0007234">
    <property type="term" value="P:osmosensory signaling via phosphorelay pathway"/>
    <property type="evidence" value="ECO:0007669"/>
    <property type="project" value="TreeGrafter"/>
</dbReference>
<dbReference type="SMART" id="SM00387">
    <property type="entry name" value="HATPase_c"/>
    <property type="match status" value="1"/>
</dbReference>
<dbReference type="GO" id="GO:0000155">
    <property type="term" value="F:phosphorelay sensor kinase activity"/>
    <property type="evidence" value="ECO:0007669"/>
    <property type="project" value="InterPro"/>
</dbReference>
<evidence type="ECO:0000259" key="7">
    <source>
        <dbReference type="PROSITE" id="PS50109"/>
    </source>
</evidence>
<evidence type="ECO:0000313" key="8">
    <source>
        <dbReference type="EMBL" id="GEJ56613.1"/>
    </source>
</evidence>
<dbReference type="AlphaFoldDB" id="A0A7I9VJR0"/>
<dbReference type="InterPro" id="IPR036097">
    <property type="entry name" value="HisK_dim/P_sf"/>
</dbReference>
<feature type="region of interest" description="Disordered" evidence="6">
    <location>
        <begin position="369"/>
        <end position="391"/>
    </location>
</feature>
<keyword evidence="5 8" id="KW-0418">Kinase</keyword>
<name>A0A7I9VJR0_9BACT</name>
<keyword evidence="4" id="KW-0808">Transferase</keyword>
<evidence type="ECO:0000256" key="2">
    <source>
        <dbReference type="ARBA" id="ARBA00012438"/>
    </source>
</evidence>
<dbReference type="SUPFAM" id="SSF55874">
    <property type="entry name" value="ATPase domain of HSP90 chaperone/DNA topoisomerase II/histidine kinase"/>
    <property type="match status" value="1"/>
</dbReference>
<feature type="domain" description="Histidine kinase" evidence="7">
    <location>
        <begin position="153"/>
        <end position="366"/>
    </location>
</feature>
<evidence type="ECO:0000256" key="4">
    <source>
        <dbReference type="ARBA" id="ARBA00022679"/>
    </source>
</evidence>
<dbReference type="PRINTS" id="PR00344">
    <property type="entry name" value="BCTRLSENSOR"/>
</dbReference>
<keyword evidence="9" id="KW-1185">Reference proteome</keyword>
<evidence type="ECO:0000313" key="9">
    <source>
        <dbReference type="Proteomes" id="UP000503640"/>
    </source>
</evidence>
<keyword evidence="3" id="KW-0597">Phosphoprotein</keyword>
<dbReference type="InterPro" id="IPR005467">
    <property type="entry name" value="His_kinase_dom"/>
</dbReference>
<dbReference type="InterPro" id="IPR036890">
    <property type="entry name" value="HATPase_C_sf"/>
</dbReference>
<dbReference type="Gene3D" id="1.10.287.130">
    <property type="match status" value="1"/>
</dbReference>
<dbReference type="SUPFAM" id="SSF47384">
    <property type="entry name" value="Homodimeric domain of signal transducing histidine kinase"/>
    <property type="match status" value="1"/>
</dbReference>
<dbReference type="InterPro" id="IPR003594">
    <property type="entry name" value="HATPase_dom"/>
</dbReference>
<dbReference type="PROSITE" id="PS50109">
    <property type="entry name" value="HIS_KIN"/>
    <property type="match status" value="1"/>
</dbReference>
<dbReference type="EMBL" id="BJTG01000003">
    <property type="protein sequence ID" value="GEJ56613.1"/>
    <property type="molecule type" value="Genomic_DNA"/>
</dbReference>
<dbReference type="PANTHER" id="PTHR42878">
    <property type="entry name" value="TWO-COMPONENT HISTIDINE KINASE"/>
    <property type="match status" value="1"/>
</dbReference>
<dbReference type="Gene3D" id="3.30.565.10">
    <property type="entry name" value="Histidine kinase-like ATPase, C-terminal domain"/>
    <property type="match status" value="1"/>
</dbReference>
<sequence>MKLSEFIHVHQSEIVQEWEAFAQTLLPAAAAMSKAGLRDHASEILAAIEEDIETPEGSDEQARKSKGRGQSVLMGTVGKVHAVLRIEHGFSIGQLVAEYRALRASVLWLYERSGGHDVREVTRFNESIDAALAEATTRFMVVMDRTRHQFLAVLGHDLRAPLSAVLMTAALVAREGDKGAKAAARIVSSVERMTRLVNDLIDLTRTRLGSGIPINPVPVDLEVIARDGVSEFCAIHPECNLQFHSKGDLRGHWDPDRLAQVLSNLIGNALQHGEPGRPVRVAARGDAEQVVLDVHNEGEPILDALLANIFEPMVRHVRGGESGQKTSLGLGLHIVREVTLAHGGTVAVTSTAGQGTTFSVRLPRRAVATPLSPASADRPDEHDATGGFVVH</sequence>
<dbReference type="RefSeq" id="WP_176064121.1">
    <property type="nucleotide sequence ID" value="NZ_BJTG01000003.1"/>
</dbReference>
<dbReference type="Proteomes" id="UP000503640">
    <property type="component" value="Unassembled WGS sequence"/>
</dbReference>
<comment type="caution">
    <text evidence="8">The sequence shown here is derived from an EMBL/GenBank/DDBJ whole genome shotgun (WGS) entry which is preliminary data.</text>
</comment>
<dbReference type="SMART" id="SM00388">
    <property type="entry name" value="HisKA"/>
    <property type="match status" value="1"/>
</dbReference>
<dbReference type="InterPro" id="IPR050351">
    <property type="entry name" value="BphY/WalK/GraS-like"/>
</dbReference>
<feature type="compositionally biased region" description="Acidic residues" evidence="6">
    <location>
        <begin position="50"/>
        <end position="59"/>
    </location>
</feature>
<reference evidence="9" key="1">
    <citation type="journal article" date="2020" name="Appl. Environ. Microbiol.">
        <title>Diazotrophic Anaeromyxobacter Isolates from Soils.</title>
        <authorList>
            <person name="Masuda Y."/>
            <person name="Yamanaka H."/>
            <person name="Xu Z.X."/>
            <person name="Shiratori Y."/>
            <person name="Aono T."/>
            <person name="Amachi S."/>
            <person name="Senoo K."/>
            <person name="Itoh H."/>
        </authorList>
    </citation>
    <scope>NUCLEOTIDE SEQUENCE [LARGE SCALE GENOMIC DNA]</scope>
    <source>
        <strain evidence="9">R267</strain>
    </source>
</reference>
<evidence type="ECO:0000256" key="3">
    <source>
        <dbReference type="ARBA" id="ARBA00022553"/>
    </source>
</evidence>
<dbReference type="CDD" id="cd00075">
    <property type="entry name" value="HATPase"/>
    <property type="match status" value="1"/>
</dbReference>
<comment type="catalytic activity">
    <reaction evidence="1">
        <text>ATP + protein L-histidine = ADP + protein N-phospho-L-histidine.</text>
        <dbReference type="EC" id="2.7.13.3"/>
    </reaction>
</comment>
<proteinExistence type="predicted"/>
<dbReference type="CDD" id="cd00082">
    <property type="entry name" value="HisKA"/>
    <property type="match status" value="1"/>
</dbReference>
<dbReference type="EC" id="2.7.13.3" evidence="2"/>
<evidence type="ECO:0000256" key="5">
    <source>
        <dbReference type="ARBA" id="ARBA00022777"/>
    </source>
</evidence>
<dbReference type="InterPro" id="IPR004358">
    <property type="entry name" value="Sig_transdc_His_kin-like_C"/>
</dbReference>
<dbReference type="Pfam" id="PF02518">
    <property type="entry name" value="HATPase_c"/>
    <property type="match status" value="1"/>
</dbReference>